<comment type="caution">
    <text evidence="3">The sequence shown here is derived from an EMBL/GenBank/DDBJ whole genome shotgun (WGS) entry which is preliminary data.</text>
</comment>
<feature type="transmembrane region" description="Helical" evidence="2">
    <location>
        <begin position="165"/>
        <end position="186"/>
    </location>
</feature>
<dbReference type="InterPro" id="IPR005240">
    <property type="entry name" value="DUF389"/>
</dbReference>
<evidence type="ECO:0000256" key="1">
    <source>
        <dbReference type="SAM" id="MobiDB-lite"/>
    </source>
</evidence>
<organism evidence="3 4">
    <name type="scientific">Spirulina subsalsa FACHB-351</name>
    <dbReference type="NCBI Taxonomy" id="234711"/>
    <lineage>
        <taxon>Bacteria</taxon>
        <taxon>Bacillati</taxon>
        <taxon>Cyanobacteriota</taxon>
        <taxon>Cyanophyceae</taxon>
        <taxon>Spirulinales</taxon>
        <taxon>Spirulinaceae</taxon>
        <taxon>Spirulina</taxon>
    </lineage>
</organism>
<name>A0ABT3L566_9CYAN</name>
<feature type="compositionally biased region" description="Basic and acidic residues" evidence="1">
    <location>
        <begin position="370"/>
        <end position="382"/>
    </location>
</feature>
<feature type="transmembrane region" description="Helical" evidence="2">
    <location>
        <begin position="223"/>
        <end position="242"/>
    </location>
</feature>
<evidence type="ECO:0000313" key="4">
    <source>
        <dbReference type="Proteomes" id="UP001526426"/>
    </source>
</evidence>
<evidence type="ECO:0000256" key="2">
    <source>
        <dbReference type="SAM" id="Phobius"/>
    </source>
</evidence>
<sequence length="382" mass="41286">MRLSLSAYLRFLRRFIPQAVTEERLNIFQSELASEASWTTNYVVLIISSCAIATFGLLSNSAAVIIGAMLIAPLMLPLRGLAFSALEGDVPLFRKSVIAIVGGTLLAILFSWFLGAIVPIAGFGSEFQARIRPDIVDLGIALAAGGISGFAKVRKGVSDAVAGTAIAVALMPPLCVVGLALSAGLWDSAMGAFLLYATNLLGITLACMLVFIIAGYAQVSHSITWAILSAVFLVIPLGTNFLELVQKSRLESVVRTLLLRQTITIGQEDVTLIDTRIDWSTRVPIVYLNLQAAIDITPKQVLEVERFVSQQVGRELKFVLFVSQGKTVTADGVNLNMTIPLQVDRLFMRELRPSPETNPVPSPIPPDLDSIEKPPKENQENP</sequence>
<evidence type="ECO:0000313" key="3">
    <source>
        <dbReference type="EMBL" id="MCW6036638.1"/>
    </source>
</evidence>
<feature type="region of interest" description="Disordered" evidence="1">
    <location>
        <begin position="352"/>
        <end position="382"/>
    </location>
</feature>
<keyword evidence="2" id="KW-1133">Transmembrane helix</keyword>
<keyword evidence="2" id="KW-0812">Transmembrane</keyword>
<feature type="compositionally biased region" description="Pro residues" evidence="1">
    <location>
        <begin position="356"/>
        <end position="366"/>
    </location>
</feature>
<protein>
    <submittedName>
        <fullName evidence="3">DUF389 domain-containing protein</fullName>
    </submittedName>
</protein>
<reference evidence="3 4" key="1">
    <citation type="submission" date="2021-08" db="EMBL/GenBank/DDBJ databases">
        <title>Draft genome sequence of Spirulina subsalsa with high tolerance to salinity and hype-accumulation of phycocyanin.</title>
        <authorList>
            <person name="Pei H."/>
            <person name="Jiang L."/>
        </authorList>
    </citation>
    <scope>NUCLEOTIDE SEQUENCE [LARGE SCALE GENOMIC DNA]</scope>
    <source>
        <strain evidence="3 4">FACHB-351</strain>
    </source>
</reference>
<proteinExistence type="predicted"/>
<dbReference type="RefSeq" id="WP_265264431.1">
    <property type="nucleotide sequence ID" value="NZ_JAIHOM010000042.1"/>
</dbReference>
<feature type="transmembrane region" description="Helical" evidence="2">
    <location>
        <begin position="96"/>
        <end position="123"/>
    </location>
</feature>
<dbReference type="EMBL" id="JAIHOM010000042">
    <property type="protein sequence ID" value="MCW6036638.1"/>
    <property type="molecule type" value="Genomic_DNA"/>
</dbReference>
<dbReference type="Pfam" id="PF04087">
    <property type="entry name" value="DUF389"/>
    <property type="match status" value="1"/>
</dbReference>
<gene>
    <name evidence="3" type="ORF">K4A83_10230</name>
</gene>
<keyword evidence="2" id="KW-0472">Membrane</keyword>
<accession>A0ABT3L566</accession>
<dbReference type="PANTHER" id="PTHR20992">
    <property type="entry name" value="AT15442P-RELATED"/>
    <property type="match status" value="1"/>
</dbReference>
<dbReference type="Proteomes" id="UP001526426">
    <property type="component" value="Unassembled WGS sequence"/>
</dbReference>
<feature type="transmembrane region" description="Helical" evidence="2">
    <location>
        <begin position="193"/>
        <end position="217"/>
    </location>
</feature>
<keyword evidence="4" id="KW-1185">Reference proteome</keyword>
<feature type="transmembrane region" description="Helical" evidence="2">
    <location>
        <begin position="43"/>
        <end position="76"/>
    </location>
</feature>
<dbReference type="PANTHER" id="PTHR20992:SF9">
    <property type="entry name" value="AT15442P-RELATED"/>
    <property type="match status" value="1"/>
</dbReference>